<keyword evidence="3" id="KW-1185">Reference proteome</keyword>
<feature type="compositionally biased region" description="Basic residues" evidence="1">
    <location>
        <begin position="227"/>
        <end position="237"/>
    </location>
</feature>
<evidence type="ECO:0000313" key="3">
    <source>
        <dbReference type="Proteomes" id="UP001295423"/>
    </source>
</evidence>
<evidence type="ECO:0000256" key="1">
    <source>
        <dbReference type="SAM" id="MobiDB-lite"/>
    </source>
</evidence>
<proteinExistence type="predicted"/>
<feature type="compositionally biased region" description="Basic and acidic residues" evidence="1">
    <location>
        <begin position="861"/>
        <end position="876"/>
    </location>
</feature>
<feature type="compositionally biased region" description="Polar residues" evidence="1">
    <location>
        <begin position="490"/>
        <end position="502"/>
    </location>
</feature>
<feature type="region of interest" description="Disordered" evidence="1">
    <location>
        <begin position="844"/>
        <end position="933"/>
    </location>
</feature>
<feature type="region of interest" description="Disordered" evidence="1">
    <location>
        <begin position="483"/>
        <end position="511"/>
    </location>
</feature>
<feature type="region of interest" description="Disordered" evidence="1">
    <location>
        <begin position="49"/>
        <end position="201"/>
    </location>
</feature>
<feature type="region of interest" description="Disordered" evidence="1">
    <location>
        <begin position="451"/>
        <end position="471"/>
    </location>
</feature>
<dbReference type="AlphaFoldDB" id="A0AAD2FWA7"/>
<feature type="compositionally biased region" description="Polar residues" evidence="1">
    <location>
        <begin position="844"/>
        <end position="854"/>
    </location>
</feature>
<feature type="compositionally biased region" description="Basic and acidic residues" evidence="1">
    <location>
        <begin position="272"/>
        <end position="282"/>
    </location>
</feature>
<feature type="compositionally biased region" description="Basic residues" evidence="1">
    <location>
        <begin position="588"/>
        <end position="599"/>
    </location>
</feature>
<comment type="caution">
    <text evidence="2">The sequence shown here is derived from an EMBL/GenBank/DDBJ whole genome shotgun (WGS) entry which is preliminary data.</text>
</comment>
<gene>
    <name evidence="2" type="ORF">CYCCA115_LOCUS15277</name>
</gene>
<feature type="compositionally biased region" description="Low complexity" evidence="1">
    <location>
        <begin position="379"/>
        <end position="388"/>
    </location>
</feature>
<feature type="compositionally biased region" description="Basic residues" evidence="1">
    <location>
        <begin position="84"/>
        <end position="98"/>
    </location>
</feature>
<feature type="region of interest" description="Disordered" evidence="1">
    <location>
        <begin position="215"/>
        <end position="317"/>
    </location>
</feature>
<reference evidence="2" key="1">
    <citation type="submission" date="2023-08" db="EMBL/GenBank/DDBJ databases">
        <authorList>
            <person name="Audoor S."/>
            <person name="Bilcke G."/>
        </authorList>
    </citation>
    <scope>NUCLEOTIDE SEQUENCE</scope>
</reference>
<evidence type="ECO:0000313" key="2">
    <source>
        <dbReference type="EMBL" id="CAJ1954686.1"/>
    </source>
</evidence>
<feature type="compositionally biased region" description="Basic residues" evidence="1">
    <location>
        <begin position="722"/>
        <end position="732"/>
    </location>
</feature>
<name>A0AAD2FWA7_9STRA</name>
<organism evidence="2 3">
    <name type="scientific">Cylindrotheca closterium</name>
    <dbReference type="NCBI Taxonomy" id="2856"/>
    <lineage>
        <taxon>Eukaryota</taxon>
        <taxon>Sar</taxon>
        <taxon>Stramenopiles</taxon>
        <taxon>Ochrophyta</taxon>
        <taxon>Bacillariophyta</taxon>
        <taxon>Bacillariophyceae</taxon>
        <taxon>Bacillariophycidae</taxon>
        <taxon>Bacillariales</taxon>
        <taxon>Bacillariaceae</taxon>
        <taxon>Cylindrotheca</taxon>
    </lineage>
</organism>
<feature type="compositionally biased region" description="Acidic residues" evidence="1">
    <location>
        <begin position="243"/>
        <end position="252"/>
    </location>
</feature>
<dbReference type="Proteomes" id="UP001295423">
    <property type="component" value="Unassembled WGS sequence"/>
</dbReference>
<feature type="compositionally biased region" description="Basic and acidic residues" evidence="1">
    <location>
        <begin position="573"/>
        <end position="587"/>
    </location>
</feature>
<dbReference type="EMBL" id="CAKOGP040001869">
    <property type="protein sequence ID" value="CAJ1954686.1"/>
    <property type="molecule type" value="Genomic_DNA"/>
</dbReference>
<accession>A0AAD2FWA7</accession>
<feature type="region of interest" description="Disordered" evidence="1">
    <location>
        <begin position="570"/>
        <end position="667"/>
    </location>
</feature>
<feature type="region of interest" description="Disordered" evidence="1">
    <location>
        <begin position="705"/>
        <end position="741"/>
    </location>
</feature>
<feature type="compositionally biased region" description="Polar residues" evidence="1">
    <location>
        <begin position="101"/>
        <end position="110"/>
    </location>
</feature>
<feature type="region of interest" description="Disordered" evidence="1">
    <location>
        <begin position="379"/>
        <end position="400"/>
    </location>
</feature>
<feature type="compositionally biased region" description="Acidic residues" evidence="1">
    <location>
        <begin position="165"/>
        <end position="176"/>
    </location>
</feature>
<feature type="compositionally biased region" description="Polar residues" evidence="1">
    <location>
        <begin position="127"/>
        <end position="144"/>
    </location>
</feature>
<sequence>MTVVDYSLDTILPPEEIQTAFIMVDKSPLKPKRQISGLDIANAKPISLKSLDTSKSSAGSKKKKKKKKSLDPLAISNHSTNSSRKSKKSKKSKNKRKKDALSQSAHTISKSTKDDSLIGSDILLGVDSNNSSSHQLQVTTTTNRRPMPSRRNLLKRNHSVPTMASDDDDFDSDGDSTMEGSWKGQQQEPRGRSRSAKSKGASEIEAFLDQIINDSRVPKGPIESIRSRARGRSRNATRVKNDDDNDNDEDEYILLNDEPTSENKDGTTPGGQRRDSSGEKIRPKSLMALLDESSRSSMTAGQRRSSTSSGRFSASSGRAKSFASESTSSSAQSLSDGHVVSLSIQGEEKIFTLSESDIDVIEAFLETKSKEAAAAAAKTALSSLPQTRTPKRRSTSASRAAKRAELFDDLLLTSGRSGVLADMSSAGGKGSNNKDDLMQSMRDELLFSERMQRSHSDASKLPEAKQSKTLSNLQRFNQIQRIPGGGQRMSVPTTVTPSQKPRSVSLERKSKHWQDFPDSRLADLELDTIEDEGSYCLSKSTTRRWSLSDSMSVSLRLSLDGSHRFQQLQQLPVEKRSGSKDWGEKRPLHAVKSPRKGRKPAAAAPKECDVTKIGGPDVVEVPDGEKRRSRSGGRRPRRSRKDTSKSDDEGHDDIENSPGDVPRSVERLPFFMREKLQSDDEASQLEVSCKGQTLEQLVAMSPQRYKNDVHEPFDGDNGVTTPRKKRHSKKSPLRNSTPNGAQIYKLDLGEARWTTTPTSHLKGKRSTVDPLDLQLPFGSPSGILKTNKLGLVEPSTLPSSFRKRNIPKKKKRIDEGDILEFDEDNATVVSDITEAVLDSSLRSTLSASVRSNPGSPDDPEEPLRGKWEPKIEKIKETSGSQSDLFSSKGDLGAVSPPSPCKDLGPGLSPQSPATPGGTARFSWMKKLPFSKKK</sequence>
<feature type="compositionally biased region" description="Low complexity" evidence="1">
    <location>
        <begin position="299"/>
        <end position="317"/>
    </location>
</feature>
<protein>
    <submittedName>
        <fullName evidence="2">Uncharacterized protein</fullName>
    </submittedName>
</protein>
<feature type="compositionally biased region" description="Basic residues" evidence="1">
    <location>
        <begin position="627"/>
        <end position="640"/>
    </location>
</feature>
<feature type="compositionally biased region" description="Basic and acidic residues" evidence="1">
    <location>
        <begin position="451"/>
        <end position="466"/>
    </location>
</feature>